<reference evidence="2 3" key="1">
    <citation type="journal article" date="2019" name="Genome Biol. Evol.">
        <title>Whole-Genome Sequencing of the Giant Devil Catfish, Bagarius yarrelli.</title>
        <authorList>
            <person name="Jiang W."/>
            <person name="Lv Y."/>
            <person name="Cheng L."/>
            <person name="Yang K."/>
            <person name="Chao B."/>
            <person name="Wang X."/>
            <person name="Li Y."/>
            <person name="Pan X."/>
            <person name="You X."/>
            <person name="Zhang Y."/>
            <person name="Yang J."/>
            <person name="Li J."/>
            <person name="Zhang X."/>
            <person name="Liu S."/>
            <person name="Sun C."/>
            <person name="Yang J."/>
            <person name="Shi Q."/>
        </authorList>
    </citation>
    <scope>NUCLEOTIDE SEQUENCE [LARGE SCALE GENOMIC DNA]</scope>
    <source>
        <strain evidence="2">JWS20170419001</strain>
        <tissue evidence="2">Muscle</tissue>
    </source>
</reference>
<dbReference type="EMBL" id="VCAZ01000014">
    <property type="protein sequence ID" value="TSK49634.1"/>
    <property type="molecule type" value="Genomic_DNA"/>
</dbReference>
<sequence>MLLNCKIIPGPPLAVPLVLTTDFSPTSRKSLRDDAYVLSRYHIHTEFFQKNKYWKTSELLFLPNFLLPFFFSPVPPVHQELTPSRMRRSVPALAVEKLRQIGLRVMKDRLESGASGWGPKPSSKGHALQKIGATVNFGCRIDEFFEMNRIEADANEGKEPRSPFDDIGLGPGGKRQN</sequence>
<comment type="caution">
    <text evidence="2">The sequence shown here is derived from an EMBL/GenBank/DDBJ whole genome shotgun (WGS) entry which is preliminary data.</text>
</comment>
<proteinExistence type="predicted"/>
<feature type="region of interest" description="Disordered" evidence="1">
    <location>
        <begin position="152"/>
        <end position="177"/>
    </location>
</feature>
<protein>
    <submittedName>
        <fullName evidence="2">Uncharacterized protein</fullName>
    </submittedName>
</protein>
<evidence type="ECO:0000256" key="1">
    <source>
        <dbReference type="SAM" id="MobiDB-lite"/>
    </source>
</evidence>
<gene>
    <name evidence="2" type="ORF">Baya_4836</name>
</gene>
<evidence type="ECO:0000313" key="3">
    <source>
        <dbReference type="Proteomes" id="UP000319801"/>
    </source>
</evidence>
<dbReference type="AlphaFoldDB" id="A0A556TRR9"/>
<feature type="compositionally biased region" description="Basic and acidic residues" evidence="1">
    <location>
        <begin position="152"/>
        <end position="164"/>
    </location>
</feature>
<evidence type="ECO:0000313" key="2">
    <source>
        <dbReference type="EMBL" id="TSK49634.1"/>
    </source>
</evidence>
<dbReference type="Proteomes" id="UP000319801">
    <property type="component" value="Unassembled WGS sequence"/>
</dbReference>
<organism evidence="2 3">
    <name type="scientific">Bagarius yarrelli</name>
    <name type="common">Goonch</name>
    <name type="synonym">Bagrus yarrelli</name>
    <dbReference type="NCBI Taxonomy" id="175774"/>
    <lineage>
        <taxon>Eukaryota</taxon>
        <taxon>Metazoa</taxon>
        <taxon>Chordata</taxon>
        <taxon>Craniata</taxon>
        <taxon>Vertebrata</taxon>
        <taxon>Euteleostomi</taxon>
        <taxon>Actinopterygii</taxon>
        <taxon>Neopterygii</taxon>
        <taxon>Teleostei</taxon>
        <taxon>Ostariophysi</taxon>
        <taxon>Siluriformes</taxon>
        <taxon>Sisoridae</taxon>
        <taxon>Sisorinae</taxon>
        <taxon>Bagarius</taxon>
    </lineage>
</organism>
<accession>A0A556TRR9</accession>
<keyword evidence="3" id="KW-1185">Reference proteome</keyword>
<name>A0A556TRR9_BAGYA</name>